<keyword evidence="7" id="KW-1185">Reference proteome</keyword>
<keyword evidence="3" id="KW-0067">ATP-binding</keyword>
<evidence type="ECO:0000256" key="2">
    <source>
        <dbReference type="ARBA" id="ARBA00022741"/>
    </source>
</evidence>
<comment type="similarity">
    <text evidence="1">Belongs to the CbbQ/NirQ/NorQ/GpvN family.</text>
</comment>
<dbReference type="Pfam" id="PF07728">
    <property type="entry name" value="AAA_5"/>
    <property type="match status" value="1"/>
</dbReference>
<gene>
    <name evidence="6" type="ORF">C8D93_101316</name>
</gene>
<dbReference type="InterPro" id="IPR050764">
    <property type="entry name" value="CbbQ/NirQ/NorQ/GpvN"/>
</dbReference>
<reference evidence="6 7" key="1">
    <citation type="submission" date="2018-04" db="EMBL/GenBank/DDBJ databases">
        <title>Genomic Encyclopedia of Type Strains, Phase IV (KMG-IV): sequencing the most valuable type-strain genomes for metagenomic binning, comparative biology and taxonomic classification.</title>
        <authorList>
            <person name="Goeker M."/>
        </authorList>
    </citation>
    <scope>NUCLEOTIDE SEQUENCE [LARGE SCALE GENOMIC DNA]</scope>
    <source>
        <strain evidence="6 7">DSM 104150</strain>
    </source>
</reference>
<protein>
    <submittedName>
        <fullName evidence="6">CbbQ/NirQ/NorQ-like protein</fullName>
    </submittedName>
</protein>
<comment type="caution">
    <text evidence="6">The sequence shown here is derived from an EMBL/GenBank/DDBJ whole genome shotgun (WGS) entry which is preliminary data.</text>
</comment>
<evidence type="ECO:0000259" key="4">
    <source>
        <dbReference type="Pfam" id="PF07728"/>
    </source>
</evidence>
<dbReference type="GO" id="GO:0016887">
    <property type="term" value="F:ATP hydrolysis activity"/>
    <property type="evidence" value="ECO:0007669"/>
    <property type="project" value="InterPro"/>
</dbReference>
<dbReference type="RefSeq" id="WP_380733130.1">
    <property type="nucleotide sequence ID" value="NZ_JBHSCS010000021.1"/>
</dbReference>
<evidence type="ECO:0000313" key="6">
    <source>
        <dbReference type="EMBL" id="PXV71271.1"/>
    </source>
</evidence>
<dbReference type="EMBL" id="QICN01000001">
    <property type="protein sequence ID" value="PXV71271.1"/>
    <property type="molecule type" value="Genomic_DNA"/>
</dbReference>
<evidence type="ECO:0000313" key="7">
    <source>
        <dbReference type="Proteomes" id="UP000248330"/>
    </source>
</evidence>
<organism evidence="6 7">
    <name type="scientific">Sinimarinibacterium flocculans</name>
    <dbReference type="NCBI Taxonomy" id="985250"/>
    <lineage>
        <taxon>Bacteria</taxon>
        <taxon>Pseudomonadati</taxon>
        <taxon>Pseudomonadota</taxon>
        <taxon>Gammaproteobacteria</taxon>
        <taxon>Nevskiales</taxon>
        <taxon>Nevskiaceae</taxon>
        <taxon>Sinimarinibacterium</taxon>
    </lineage>
</organism>
<keyword evidence="2" id="KW-0547">Nucleotide-binding</keyword>
<proteinExistence type="inferred from homology"/>
<accession>A0A318EJB6</accession>
<evidence type="ECO:0000256" key="3">
    <source>
        <dbReference type="ARBA" id="ARBA00022840"/>
    </source>
</evidence>
<sequence>MDSERMQQHFYQSNGNEVALFRRAAEQRVPVMLTGPTGCGKTRFVEYMGEVLGRPVVTISCHDDLTSSDLVGRFMVTGGDVVWTDGPLTRAVKDGAICYMDEVVEARHDSLAVLHSLTDHRRTLYLDRAGEVVRAPDSFMLVCSYNPAYRSSLKELKPSFRQRFVTVAMTYLPPEREAEVLVAEAGIDAAVARRLVNCATAIRNADDVFHFEPPSTRVLVTAAKLVASGATEIEAADVCILAPLSNDGAITDGLRELAAASLLGAATSDPTATHTPGGSRT</sequence>
<name>A0A318EJB6_9GAMM</name>
<dbReference type="InterPro" id="IPR013615">
    <property type="entry name" value="CbbQ_C"/>
</dbReference>
<dbReference type="AlphaFoldDB" id="A0A318EJB6"/>
<feature type="domain" description="CbbQ/NirQ/NorQ C-terminal" evidence="5">
    <location>
        <begin position="177"/>
        <end position="260"/>
    </location>
</feature>
<dbReference type="InterPro" id="IPR027417">
    <property type="entry name" value="P-loop_NTPase"/>
</dbReference>
<dbReference type="Gene3D" id="3.40.50.300">
    <property type="entry name" value="P-loop containing nucleotide triphosphate hydrolases"/>
    <property type="match status" value="1"/>
</dbReference>
<dbReference type="Pfam" id="PF08406">
    <property type="entry name" value="CbbQ_C"/>
    <property type="match status" value="1"/>
</dbReference>
<evidence type="ECO:0000259" key="5">
    <source>
        <dbReference type="Pfam" id="PF08406"/>
    </source>
</evidence>
<dbReference type="Proteomes" id="UP000248330">
    <property type="component" value="Unassembled WGS sequence"/>
</dbReference>
<dbReference type="PANTHER" id="PTHR42759:SF7">
    <property type="entry name" value="DENITRIFICATION REGULATORY PROTEIN NIRQ"/>
    <property type="match status" value="1"/>
</dbReference>
<dbReference type="GO" id="GO:0005524">
    <property type="term" value="F:ATP binding"/>
    <property type="evidence" value="ECO:0007669"/>
    <property type="project" value="UniProtKB-KW"/>
</dbReference>
<evidence type="ECO:0000256" key="1">
    <source>
        <dbReference type="ARBA" id="ARBA00009417"/>
    </source>
</evidence>
<feature type="domain" description="ATPase dynein-related AAA" evidence="4">
    <location>
        <begin position="30"/>
        <end position="164"/>
    </location>
</feature>
<dbReference type="SUPFAM" id="SSF52540">
    <property type="entry name" value="P-loop containing nucleoside triphosphate hydrolases"/>
    <property type="match status" value="1"/>
</dbReference>
<dbReference type="InterPro" id="IPR011704">
    <property type="entry name" value="ATPase_dyneun-rel_AAA"/>
</dbReference>
<dbReference type="PANTHER" id="PTHR42759">
    <property type="entry name" value="MOXR FAMILY PROTEIN"/>
    <property type="match status" value="1"/>
</dbReference>